<evidence type="ECO:0000313" key="2">
    <source>
        <dbReference type="EMBL" id="AQQ68266.1"/>
    </source>
</evidence>
<dbReference type="KEGG" id="maga:Mag101_11900"/>
<dbReference type="Pfam" id="PF22294">
    <property type="entry name" value="DUF6966"/>
    <property type="match status" value="1"/>
</dbReference>
<gene>
    <name evidence="2" type="ORF">Mag101_11900</name>
</gene>
<dbReference type="Proteomes" id="UP000188219">
    <property type="component" value="Chromosome"/>
</dbReference>
<dbReference type="RefSeq" id="WP_077405206.1">
    <property type="nucleotide sequence ID" value="NZ_CP019650.1"/>
</dbReference>
<organism evidence="2 3">
    <name type="scientific">Microbulbifer agarilyticus</name>
    <dbReference type="NCBI Taxonomy" id="260552"/>
    <lineage>
        <taxon>Bacteria</taxon>
        <taxon>Pseudomonadati</taxon>
        <taxon>Pseudomonadota</taxon>
        <taxon>Gammaproteobacteria</taxon>
        <taxon>Cellvibrionales</taxon>
        <taxon>Microbulbiferaceae</taxon>
        <taxon>Microbulbifer</taxon>
    </lineage>
</organism>
<dbReference type="OrthoDB" id="1449298at2"/>
<reference evidence="2" key="1">
    <citation type="submission" date="2017-02" db="EMBL/GenBank/DDBJ databases">
        <title>Genome of Microbulbifer agarilyticus GP101.</title>
        <authorList>
            <person name="Jung J."/>
            <person name="Bae S.S."/>
            <person name="Baek K."/>
        </authorList>
    </citation>
    <scope>NUCLEOTIDE SEQUENCE [LARGE SCALE GENOMIC DNA]</scope>
    <source>
        <strain evidence="2">GP101</strain>
    </source>
</reference>
<keyword evidence="3" id="KW-1185">Reference proteome</keyword>
<feature type="domain" description="DUF6966" evidence="1">
    <location>
        <begin position="20"/>
        <end position="73"/>
    </location>
</feature>
<dbReference type="InterPro" id="IPR054239">
    <property type="entry name" value="DUF6966"/>
</dbReference>
<proteinExistence type="predicted"/>
<sequence length="105" mass="11880">MGPLTEKMIREMDQLSSLLEHVGEDGWSSAVKKARSFLSVSNYRGIEEAKTWFGTIGTLNDLVIHPANGHQVSEQELDQINSRLCTLCSNIYHLIQDIERNTSFE</sequence>
<protein>
    <recommendedName>
        <fullName evidence="1">DUF6966 domain-containing protein</fullName>
    </recommendedName>
</protein>
<evidence type="ECO:0000313" key="3">
    <source>
        <dbReference type="Proteomes" id="UP000188219"/>
    </source>
</evidence>
<dbReference type="EMBL" id="CP019650">
    <property type="protein sequence ID" value="AQQ68266.1"/>
    <property type="molecule type" value="Genomic_DNA"/>
</dbReference>
<evidence type="ECO:0000259" key="1">
    <source>
        <dbReference type="Pfam" id="PF22294"/>
    </source>
</evidence>
<name>A0A1Q2M6F8_9GAMM</name>
<accession>A0A1Q2M6F8</accession>
<dbReference type="AlphaFoldDB" id="A0A1Q2M6F8"/>